<comment type="caution">
    <text evidence="1">The sequence shown here is derived from an EMBL/GenBank/DDBJ whole genome shotgun (WGS) entry which is preliminary data.</text>
</comment>
<dbReference type="Proteomes" id="UP001152531">
    <property type="component" value="Unassembled WGS sequence"/>
</dbReference>
<reference evidence="1" key="1">
    <citation type="submission" date="2022-06" db="EMBL/GenBank/DDBJ databases">
        <authorList>
            <person name="Legras J.-L."/>
            <person name="Devillers H."/>
            <person name="Grondin C."/>
        </authorList>
    </citation>
    <scope>NUCLEOTIDE SEQUENCE</scope>
    <source>
        <strain evidence="1">CLIB 1444</strain>
    </source>
</reference>
<gene>
    <name evidence="1" type="ORF">CLIB1444_16S00298</name>
</gene>
<evidence type="ECO:0000313" key="2">
    <source>
        <dbReference type="Proteomes" id="UP001152531"/>
    </source>
</evidence>
<organism evidence="1 2">
    <name type="scientific">[Candida] jaroonii</name>
    <dbReference type="NCBI Taxonomy" id="467808"/>
    <lineage>
        <taxon>Eukaryota</taxon>
        <taxon>Fungi</taxon>
        <taxon>Dikarya</taxon>
        <taxon>Ascomycota</taxon>
        <taxon>Saccharomycotina</taxon>
        <taxon>Pichiomycetes</taxon>
        <taxon>Debaryomycetaceae</taxon>
        <taxon>Yamadazyma</taxon>
    </lineage>
</organism>
<sequence length="467" mass="54781">MIGIISWFLLFLSVQCIDIVKNWENLQYTRSIDLSKSYIKETVDIEAINIDDKPNGEYYFHIPDGLNNYNISLISGTFNEQLAILEFQEISNKLYKFKLPIPIASKSNAKFKIRFIYMDNLLPLPKSIELGDVQSLLIKINQFNFNAYNTKNYELNFEGLTKGQNMDIINDNYEIDENECNFDVPTIEPRIEDKSYKFGPVEDIPPFSIKPMGLLYDHNRPLAKALNLERSIWLPSSDINKFQIEEYYELTNVGANLKSGFSRVDWMKGKYEGMRNHWGYSHLELPTSIENQFDNYYFTDKVGMVTTHRLIKNFLVFEPRFPLFGGWFYNFTLGWDQNFGESLKKLDDDTYILRIPLINSGIDLTYKNVNLNFYLPENSQFINISSPIEFKSITYDNEKSYLDVSEGHNKITVNYENLFEDLSKVDVLIMYKFTKASYWWKVLKISSFIFTGLISYYLLNLINLKID</sequence>
<name>A0ACA9YEP5_9ASCO</name>
<accession>A0ACA9YEP5</accession>
<proteinExistence type="predicted"/>
<protein>
    <submittedName>
        <fullName evidence="1">Dolichyl-diphosphooligosaccharide--protein glycosyltransferase subunit 1</fullName>
    </submittedName>
</protein>
<dbReference type="EMBL" id="CALSDN010000016">
    <property type="protein sequence ID" value="CAH6723505.1"/>
    <property type="molecule type" value="Genomic_DNA"/>
</dbReference>
<evidence type="ECO:0000313" key="1">
    <source>
        <dbReference type="EMBL" id="CAH6723505.1"/>
    </source>
</evidence>
<keyword evidence="2" id="KW-1185">Reference proteome</keyword>